<dbReference type="Pfam" id="PF12937">
    <property type="entry name" value="F-box-like"/>
    <property type="match status" value="1"/>
</dbReference>
<dbReference type="EMBL" id="JBFCZG010000004">
    <property type="protein sequence ID" value="KAL3423895.1"/>
    <property type="molecule type" value="Genomic_DNA"/>
</dbReference>
<feature type="domain" description="F-box" evidence="1">
    <location>
        <begin position="1"/>
        <end position="47"/>
    </location>
</feature>
<reference evidence="2 3" key="1">
    <citation type="submission" date="2024-06" db="EMBL/GenBank/DDBJ databases">
        <title>Complete genome of Phlyctema vagabunda strain 19-DSS-EL-015.</title>
        <authorList>
            <person name="Fiorenzani C."/>
        </authorList>
    </citation>
    <scope>NUCLEOTIDE SEQUENCE [LARGE SCALE GENOMIC DNA]</scope>
    <source>
        <strain evidence="2 3">19-DSS-EL-015</strain>
    </source>
</reference>
<dbReference type="Gene3D" id="1.20.1280.50">
    <property type="match status" value="1"/>
</dbReference>
<dbReference type="SUPFAM" id="SSF81383">
    <property type="entry name" value="F-box domain"/>
    <property type="match status" value="1"/>
</dbReference>
<dbReference type="InterPro" id="IPR001810">
    <property type="entry name" value="F-box_dom"/>
</dbReference>
<evidence type="ECO:0000259" key="1">
    <source>
        <dbReference type="PROSITE" id="PS50181"/>
    </source>
</evidence>
<keyword evidence="3" id="KW-1185">Reference proteome</keyword>
<protein>
    <submittedName>
        <fullName evidence="2">F-box domain protein</fullName>
    </submittedName>
</protein>
<proteinExistence type="predicted"/>
<accession>A0ABR4PKQ3</accession>
<comment type="caution">
    <text evidence="2">The sequence shown here is derived from an EMBL/GenBank/DDBJ whole genome shotgun (WGS) entry which is preliminary data.</text>
</comment>
<organism evidence="2 3">
    <name type="scientific">Phlyctema vagabunda</name>
    <dbReference type="NCBI Taxonomy" id="108571"/>
    <lineage>
        <taxon>Eukaryota</taxon>
        <taxon>Fungi</taxon>
        <taxon>Dikarya</taxon>
        <taxon>Ascomycota</taxon>
        <taxon>Pezizomycotina</taxon>
        <taxon>Leotiomycetes</taxon>
        <taxon>Helotiales</taxon>
        <taxon>Dermateaceae</taxon>
        <taxon>Phlyctema</taxon>
    </lineage>
</organism>
<sequence>MDIICSITEVFEAVLLQLPPHDLLRVQRVCRRWNDLICQSPRLQQKLFFQPVSTKDYAPEFNPLLKSLFPPCFKLGEVPSYSGDQDRYSLCSDLQEHDWFRDIDRRAAVVRPEASWRRMFPVQPPAKIDHIEEATDCGCGAIIEKGPLASDLQYLHGVGAPMGLIMDIIVQDIDDWDGYFHIEWHMFATLNKDISTPDAEYYEQPSQAETLENKITLRFVHDTDCFERAPSKRALSNLDRLKMVDFKINRAKYFEDDRSWAL</sequence>
<dbReference type="InterPro" id="IPR036047">
    <property type="entry name" value="F-box-like_dom_sf"/>
</dbReference>
<dbReference type="SMART" id="SM00256">
    <property type="entry name" value="FBOX"/>
    <property type="match status" value="1"/>
</dbReference>
<evidence type="ECO:0000313" key="3">
    <source>
        <dbReference type="Proteomes" id="UP001629113"/>
    </source>
</evidence>
<dbReference type="PROSITE" id="PS50181">
    <property type="entry name" value="FBOX"/>
    <property type="match status" value="1"/>
</dbReference>
<name>A0ABR4PKQ3_9HELO</name>
<gene>
    <name evidence="2" type="ORF">PVAG01_05642</name>
</gene>
<dbReference type="Proteomes" id="UP001629113">
    <property type="component" value="Unassembled WGS sequence"/>
</dbReference>
<evidence type="ECO:0000313" key="2">
    <source>
        <dbReference type="EMBL" id="KAL3423895.1"/>
    </source>
</evidence>